<dbReference type="Proteomes" id="UP000299102">
    <property type="component" value="Unassembled WGS sequence"/>
</dbReference>
<keyword evidence="2" id="KW-1185">Reference proteome</keyword>
<reference evidence="1 2" key="1">
    <citation type="journal article" date="2019" name="Commun. Biol.">
        <title>The bagworm genome reveals a unique fibroin gene that provides high tensile strength.</title>
        <authorList>
            <person name="Kono N."/>
            <person name="Nakamura H."/>
            <person name="Ohtoshi R."/>
            <person name="Tomita M."/>
            <person name="Numata K."/>
            <person name="Arakawa K."/>
        </authorList>
    </citation>
    <scope>NUCLEOTIDE SEQUENCE [LARGE SCALE GENOMIC DNA]</scope>
</reference>
<gene>
    <name evidence="1" type="ORF">EVAR_63229_1</name>
</gene>
<dbReference type="AlphaFoldDB" id="A0A4C1Z5J1"/>
<accession>A0A4C1Z5J1</accession>
<dbReference type="OrthoDB" id="616263at2759"/>
<organism evidence="1 2">
    <name type="scientific">Eumeta variegata</name>
    <name type="common">Bagworm moth</name>
    <name type="synonym">Eumeta japonica</name>
    <dbReference type="NCBI Taxonomy" id="151549"/>
    <lineage>
        <taxon>Eukaryota</taxon>
        <taxon>Metazoa</taxon>
        <taxon>Ecdysozoa</taxon>
        <taxon>Arthropoda</taxon>
        <taxon>Hexapoda</taxon>
        <taxon>Insecta</taxon>
        <taxon>Pterygota</taxon>
        <taxon>Neoptera</taxon>
        <taxon>Endopterygota</taxon>
        <taxon>Lepidoptera</taxon>
        <taxon>Glossata</taxon>
        <taxon>Ditrysia</taxon>
        <taxon>Tineoidea</taxon>
        <taxon>Psychidae</taxon>
        <taxon>Oiketicinae</taxon>
        <taxon>Eumeta</taxon>
    </lineage>
</organism>
<protein>
    <recommendedName>
        <fullName evidence="3">Mariner Mos1 transposase</fullName>
    </recommendedName>
</protein>
<dbReference type="EMBL" id="BGZK01001658">
    <property type="protein sequence ID" value="GBP84091.1"/>
    <property type="molecule type" value="Genomic_DNA"/>
</dbReference>
<proteinExistence type="predicted"/>
<comment type="caution">
    <text evidence="1">The sequence shown here is derived from an EMBL/GenBank/DDBJ whole genome shotgun (WGS) entry which is preliminary data.</text>
</comment>
<sequence>MSYVLITYDKNVRKGSWSKGEQAPQTTAKPGVTRTKLMLCVWWDWRGIIHRDFTAGLVSGFRRAPACSGVCARRPRVPACRPTGPFERETSRRSPGVFQYFFTSNLQTTRY</sequence>
<evidence type="ECO:0000313" key="1">
    <source>
        <dbReference type="EMBL" id="GBP84091.1"/>
    </source>
</evidence>
<dbReference type="InterPro" id="IPR036397">
    <property type="entry name" value="RNaseH_sf"/>
</dbReference>
<dbReference type="Gene3D" id="3.30.420.10">
    <property type="entry name" value="Ribonuclease H-like superfamily/Ribonuclease H"/>
    <property type="match status" value="1"/>
</dbReference>
<dbReference type="GO" id="GO:0003676">
    <property type="term" value="F:nucleic acid binding"/>
    <property type="evidence" value="ECO:0007669"/>
    <property type="project" value="InterPro"/>
</dbReference>
<evidence type="ECO:0000313" key="2">
    <source>
        <dbReference type="Proteomes" id="UP000299102"/>
    </source>
</evidence>
<dbReference type="InterPro" id="IPR001888">
    <property type="entry name" value="Transposase_1"/>
</dbReference>
<dbReference type="Pfam" id="PF01359">
    <property type="entry name" value="Transposase_1"/>
    <property type="match status" value="1"/>
</dbReference>
<evidence type="ECO:0008006" key="3">
    <source>
        <dbReference type="Google" id="ProtNLM"/>
    </source>
</evidence>
<name>A0A4C1Z5J1_EUMVA</name>